<accession>A0A0A8Z202</accession>
<dbReference type="AlphaFoldDB" id="A0A0A8Z202"/>
<reference evidence="1" key="2">
    <citation type="journal article" date="2015" name="Data Brief">
        <title>Shoot transcriptome of the giant reed, Arundo donax.</title>
        <authorList>
            <person name="Barrero R.A."/>
            <person name="Guerrero F.D."/>
            <person name="Moolhuijzen P."/>
            <person name="Goolsby J.A."/>
            <person name="Tidwell J."/>
            <person name="Bellgard S.E."/>
            <person name="Bellgard M.I."/>
        </authorList>
    </citation>
    <scope>NUCLEOTIDE SEQUENCE</scope>
    <source>
        <tissue evidence="1">Shoot tissue taken approximately 20 cm above the soil surface</tissue>
    </source>
</reference>
<dbReference type="EMBL" id="GBRH01266207">
    <property type="protein sequence ID" value="JAD31688.1"/>
    <property type="molecule type" value="Transcribed_RNA"/>
</dbReference>
<proteinExistence type="predicted"/>
<sequence>MNRRFLNLVVNCSTGVHSLRRIKLANNLFYPSTSEAEAAMAQTEAAIKLNAETYAGYKHGLRTLHAMATSLGPLPPAKINFQPSGPNLRGDLSLDFVALLGDESRILCGDSCGRTSLYDADSHSVLTVPSLMSSKGRDAIPISIIRAADGYARQHDSLFVMSRSPDPEIEDYCFEELSYGGEDLFSEYQLIYQWTPLPVPPFVHHPAYKLPADIGAYTVVGGSTIYLSSMAPGVGTYSFDAVKWKWRRLGNWRLPFFGKAEYVPEHNLWFGLSASHPFHLCASDLSTLESQGSPTVKHSWVDLDMPKNWSPFQLDLINLGSGRFCVVKIFHCTTPPIVVGLPDDDEEDDDALDDCTDVIDWEFAVLTGIEVVRQDGGLRMIKHMSRFHIFEDHSINWVL</sequence>
<dbReference type="PANTHER" id="PTHR33085">
    <property type="entry name" value="OS12G0113100 PROTEIN-RELATED"/>
    <property type="match status" value="1"/>
</dbReference>
<dbReference type="Pfam" id="PF07893">
    <property type="entry name" value="DUF1668"/>
    <property type="match status" value="1"/>
</dbReference>
<dbReference type="PANTHER" id="PTHR33085:SF125">
    <property type="entry name" value="EXPRESSED PROTEIN"/>
    <property type="match status" value="1"/>
</dbReference>
<name>A0A0A8Z202_ARUDO</name>
<reference evidence="1" key="1">
    <citation type="submission" date="2014-09" db="EMBL/GenBank/DDBJ databases">
        <authorList>
            <person name="Magalhaes I.L.F."/>
            <person name="Oliveira U."/>
            <person name="Santos F.R."/>
            <person name="Vidigal T.H.D.A."/>
            <person name="Brescovit A.D."/>
            <person name="Santos A.J."/>
        </authorList>
    </citation>
    <scope>NUCLEOTIDE SEQUENCE</scope>
    <source>
        <tissue evidence="1">Shoot tissue taken approximately 20 cm above the soil surface</tissue>
    </source>
</reference>
<protein>
    <submittedName>
        <fullName evidence="1">Uncharacterized protein</fullName>
    </submittedName>
</protein>
<evidence type="ECO:0000313" key="1">
    <source>
        <dbReference type="EMBL" id="JAD31688.1"/>
    </source>
</evidence>
<dbReference type="InterPro" id="IPR012871">
    <property type="entry name" value="DUF1668_ORYSA"/>
</dbReference>
<organism evidence="1">
    <name type="scientific">Arundo donax</name>
    <name type="common">Giant reed</name>
    <name type="synonym">Donax arundinaceus</name>
    <dbReference type="NCBI Taxonomy" id="35708"/>
    <lineage>
        <taxon>Eukaryota</taxon>
        <taxon>Viridiplantae</taxon>
        <taxon>Streptophyta</taxon>
        <taxon>Embryophyta</taxon>
        <taxon>Tracheophyta</taxon>
        <taxon>Spermatophyta</taxon>
        <taxon>Magnoliopsida</taxon>
        <taxon>Liliopsida</taxon>
        <taxon>Poales</taxon>
        <taxon>Poaceae</taxon>
        <taxon>PACMAD clade</taxon>
        <taxon>Arundinoideae</taxon>
        <taxon>Arundineae</taxon>
        <taxon>Arundo</taxon>
    </lineage>
</organism>